<dbReference type="AlphaFoldDB" id="A0A1L7I8S0"/>
<dbReference type="KEGG" id="gfl:GRFL_2781"/>
<sequence>MGNAQLSASFYTNNHLSKVGVGYEFNEKLWSEVRFYSGTNIHGITPEVVLNYNFRRKEYYDAYIGGGLVVNYFDGIVIQAGVLIKPIQELPNLSLIIELQPLYEGGYNQMFLNGFGGLRFRF</sequence>
<name>A0A1L7I8S0_9FLAO</name>
<proteinExistence type="predicted"/>
<gene>
    <name evidence="1" type="ORF">GRFL_2781</name>
</gene>
<protein>
    <submittedName>
        <fullName evidence="1">Uncharacterized protein</fullName>
    </submittedName>
</protein>
<keyword evidence="2" id="KW-1185">Reference proteome</keyword>
<dbReference type="Proteomes" id="UP000186230">
    <property type="component" value="Chromosome"/>
</dbReference>
<accession>A0A1L7I8S0</accession>
<evidence type="ECO:0000313" key="2">
    <source>
        <dbReference type="Proteomes" id="UP000186230"/>
    </source>
</evidence>
<evidence type="ECO:0000313" key="1">
    <source>
        <dbReference type="EMBL" id="APU69505.1"/>
    </source>
</evidence>
<dbReference type="STRING" id="1229726.GRFL_2781"/>
<organism evidence="1 2">
    <name type="scientific">Christiangramia flava JLT2011</name>
    <dbReference type="NCBI Taxonomy" id="1229726"/>
    <lineage>
        <taxon>Bacteria</taxon>
        <taxon>Pseudomonadati</taxon>
        <taxon>Bacteroidota</taxon>
        <taxon>Flavobacteriia</taxon>
        <taxon>Flavobacteriales</taxon>
        <taxon>Flavobacteriaceae</taxon>
        <taxon>Christiangramia</taxon>
    </lineage>
</organism>
<dbReference type="EMBL" id="CP016359">
    <property type="protein sequence ID" value="APU69505.1"/>
    <property type="molecule type" value="Genomic_DNA"/>
</dbReference>
<reference evidence="1 2" key="1">
    <citation type="submission" date="2016-07" db="EMBL/GenBank/DDBJ databases">
        <title>Multi-omics approach to identify versatile polysaccharide utilization systems of a marine flavobacterium Gramella flava.</title>
        <authorList>
            <person name="Tang K."/>
        </authorList>
    </citation>
    <scope>NUCLEOTIDE SEQUENCE [LARGE SCALE GENOMIC DNA]</scope>
    <source>
        <strain evidence="1 2">JLT2011</strain>
    </source>
</reference>